<comment type="caution">
    <text evidence="1">The sequence shown here is derived from an EMBL/GenBank/DDBJ whole genome shotgun (WGS) entry which is preliminary data.</text>
</comment>
<reference evidence="1" key="1">
    <citation type="submission" date="2021-06" db="EMBL/GenBank/DDBJ databases">
        <authorList>
            <person name="Kallberg Y."/>
            <person name="Tangrot J."/>
            <person name="Rosling A."/>
        </authorList>
    </citation>
    <scope>NUCLEOTIDE SEQUENCE</scope>
    <source>
        <strain evidence="1">MA461A</strain>
    </source>
</reference>
<dbReference type="EMBL" id="CAJVQC010037297">
    <property type="protein sequence ID" value="CAG8763472.1"/>
    <property type="molecule type" value="Genomic_DNA"/>
</dbReference>
<feature type="non-terminal residue" evidence="1">
    <location>
        <position position="1"/>
    </location>
</feature>
<proteinExistence type="predicted"/>
<name>A0ACA9QSG0_9GLOM</name>
<evidence type="ECO:0000313" key="1">
    <source>
        <dbReference type="EMBL" id="CAG8763472.1"/>
    </source>
</evidence>
<protein>
    <submittedName>
        <fullName evidence="1">7566_t:CDS:1</fullName>
    </submittedName>
</protein>
<feature type="non-terminal residue" evidence="1">
    <location>
        <position position="576"/>
    </location>
</feature>
<sequence>LRIRPLTDEDLATLPTRFQRQVLSTPPHTPNQVVVAGEKKQFFTFDHVFGPETSQNEIYERAVFKLIDKFIEGYNVTILAYGQTSSGKTYTMGTSDSTVVPIDQKGIIPRAMQSLFEILTSPQYKSRKFQIKVSFIEIYNEDLIDLLGEGDEESRPQVMIREDSKGHILWSGLQEIKVNSVDEVMGHLSRGSLNRQVGATDMNQKSSRSHAIFSVTMIQHKIVSTAGNGSRSNTPVPEIPDSKSGIRPPSRSSSRLSKRSDDGSGEWIAVTSKFHFVDLAGSERLKRTGTVGDRAKEGISINSGLLALGNVISALGDPNKAKHTTHIPYRDSKLTRLLQDSLGGNAQTLMIACVSGAEFNLNETVNTLKYANRARNIKNSAVINQEEAGWNDLEHLQSLVIKLRNEIKALKAAGALVSTGGLTSINGSYGGNSTSGSGRSTPLGLISGRETPIHQSHLRRPSTPLSINMAVGNANPNHKDVEVLEEQLSQLQRSYIELSQKYAKTSAELALHQDNSDELGTKTTSDRVQQNGTKSKLSMKPIKEENISQSFQEAVEPVIEEYEKSISALESQLALA</sequence>
<evidence type="ECO:0000313" key="2">
    <source>
        <dbReference type="Proteomes" id="UP000789920"/>
    </source>
</evidence>
<organism evidence="1 2">
    <name type="scientific">Racocetra persica</name>
    <dbReference type="NCBI Taxonomy" id="160502"/>
    <lineage>
        <taxon>Eukaryota</taxon>
        <taxon>Fungi</taxon>
        <taxon>Fungi incertae sedis</taxon>
        <taxon>Mucoromycota</taxon>
        <taxon>Glomeromycotina</taxon>
        <taxon>Glomeromycetes</taxon>
        <taxon>Diversisporales</taxon>
        <taxon>Gigasporaceae</taxon>
        <taxon>Racocetra</taxon>
    </lineage>
</organism>
<gene>
    <name evidence="1" type="ORF">RPERSI_LOCUS15508</name>
</gene>
<dbReference type="Proteomes" id="UP000789920">
    <property type="component" value="Unassembled WGS sequence"/>
</dbReference>
<keyword evidence="2" id="KW-1185">Reference proteome</keyword>
<accession>A0ACA9QSG0</accession>